<accession>A0A8J3PLV7</accession>
<dbReference type="InterPro" id="IPR008930">
    <property type="entry name" value="Terpenoid_cyclase/PrenylTrfase"/>
</dbReference>
<feature type="domain" description="TIR" evidence="1">
    <location>
        <begin position="5"/>
        <end position="127"/>
    </location>
</feature>
<sequence>MEYEVCLSYAAEDREYVAEVANVLRDRSVDVFYDQYEDAALWGKNMQIHFTGVFASARRYCVVFISANYVKETKFWTKVERESALQRAFMEAGEYLLPARFDDTEVPWILRTIRYVDLRETTPAELADLICRKLMLGPEPTDQDDGSFPRWFEPTRLALGDVTDEVHSYQGAPVDGSADGLDRVFRKTVRRLADLARRDGDARYWTQGEDRRFDRLYATASVATALAQLGLAHDAPPLREAVAFLRSTDPSSIDDRAATIFLLITNKLDADGCLRFVEAIAQHQVQDPESALHGSFLLPQGPAPDRRADGRPLWTTAPVHAGGASFHACHLADVLLHLPPHAAQARRAAEPVLAGIREFLIRSLDRNRGWLVDLQGNPTPQTLYAFALCSALAIPFPANWRTVTEKSFEMLTAGAFGMVTRCFGVMNAWYIYATRKDEAFRADAAQFAQGEAGALARHLDATALGALDIAAVQRALDCTVRLTDHRLSRFVAPAVRAAASKVDWESSDQV</sequence>
<dbReference type="SUPFAM" id="SSF52200">
    <property type="entry name" value="Toll/Interleukin receptor TIR domain"/>
    <property type="match status" value="1"/>
</dbReference>
<dbReference type="AlphaFoldDB" id="A0A8J3PLV7"/>
<keyword evidence="3" id="KW-1185">Reference proteome</keyword>
<dbReference type="RefSeq" id="WP_168074162.1">
    <property type="nucleotide sequence ID" value="NZ_BAAAQJ010000016.1"/>
</dbReference>
<dbReference type="Proteomes" id="UP000653674">
    <property type="component" value="Unassembled WGS sequence"/>
</dbReference>
<evidence type="ECO:0000313" key="2">
    <source>
        <dbReference type="EMBL" id="GIG74252.1"/>
    </source>
</evidence>
<protein>
    <recommendedName>
        <fullName evidence="1">TIR domain-containing protein</fullName>
    </recommendedName>
</protein>
<gene>
    <name evidence="2" type="ORF">Pfl04_26560</name>
</gene>
<evidence type="ECO:0000259" key="1">
    <source>
        <dbReference type="Pfam" id="PF13676"/>
    </source>
</evidence>
<dbReference type="Gene3D" id="3.40.50.10140">
    <property type="entry name" value="Toll/interleukin-1 receptor homology (TIR) domain"/>
    <property type="match status" value="1"/>
</dbReference>
<organism evidence="2 3">
    <name type="scientific">Planosporangium flavigriseum</name>
    <dbReference type="NCBI Taxonomy" id="373681"/>
    <lineage>
        <taxon>Bacteria</taxon>
        <taxon>Bacillati</taxon>
        <taxon>Actinomycetota</taxon>
        <taxon>Actinomycetes</taxon>
        <taxon>Micromonosporales</taxon>
        <taxon>Micromonosporaceae</taxon>
        <taxon>Planosporangium</taxon>
    </lineage>
</organism>
<proteinExistence type="predicted"/>
<evidence type="ECO:0000313" key="3">
    <source>
        <dbReference type="Proteomes" id="UP000653674"/>
    </source>
</evidence>
<dbReference type="SUPFAM" id="SSF48239">
    <property type="entry name" value="Terpenoid cyclases/Protein prenyltransferases"/>
    <property type="match status" value="1"/>
</dbReference>
<dbReference type="Pfam" id="PF13676">
    <property type="entry name" value="TIR_2"/>
    <property type="match status" value="1"/>
</dbReference>
<reference evidence="2" key="1">
    <citation type="submission" date="2021-01" db="EMBL/GenBank/DDBJ databases">
        <title>Whole genome shotgun sequence of Planosporangium flavigriseum NBRC 105377.</title>
        <authorList>
            <person name="Komaki H."/>
            <person name="Tamura T."/>
        </authorList>
    </citation>
    <scope>NUCLEOTIDE SEQUENCE</scope>
    <source>
        <strain evidence="2">NBRC 105377</strain>
    </source>
</reference>
<name>A0A8J3PLV7_9ACTN</name>
<comment type="caution">
    <text evidence="2">The sequence shown here is derived from an EMBL/GenBank/DDBJ whole genome shotgun (WGS) entry which is preliminary data.</text>
</comment>
<dbReference type="GO" id="GO:0007165">
    <property type="term" value="P:signal transduction"/>
    <property type="evidence" value="ECO:0007669"/>
    <property type="project" value="InterPro"/>
</dbReference>
<dbReference type="InterPro" id="IPR035897">
    <property type="entry name" value="Toll_tir_struct_dom_sf"/>
</dbReference>
<dbReference type="EMBL" id="BONU01000016">
    <property type="protein sequence ID" value="GIG74252.1"/>
    <property type="molecule type" value="Genomic_DNA"/>
</dbReference>
<dbReference type="InterPro" id="IPR000157">
    <property type="entry name" value="TIR_dom"/>
</dbReference>